<keyword evidence="3" id="KW-0614">Plasmid</keyword>
<name>A0A0G3IIS8_9BURK</name>
<gene>
    <name evidence="3" type="ORF">MB84_30040</name>
</gene>
<sequence length="94" mass="10785">MRIIWTSEAEQDRDDVRDYIAADNPRAAARMDQLFSDAAAKLADHPKLGRAGKIAGTRELFPHENYRLVYEIDGETVWLLALVHTARQWPPPRE</sequence>
<dbReference type="OrthoDB" id="9798046at2"/>
<dbReference type="Pfam" id="PF05016">
    <property type="entry name" value="ParE_toxin"/>
    <property type="match status" value="1"/>
</dbReference>
<evidence type="ECO:0000313" key="3">
    <source>
        <dbReference type="EMBL" id="AKK25000.1"/>
    </source>
</evidence>
<dbReference type="Proteomes" id="UP000035050">
    <property type="component" value="Plasmid pPO70-2"/>
</dbReference>
<dbReference type="InterPro" id="IPR051803">
    <property type="entry name" value="TA_system_RelE-like_toxin"/>
</dbReference>
<dbReference type="AlphaFoldDB" id="A0A0G3IIS8"/>
<geneLocation type="plasmid" evidence="3 4">
    <name>pPO70-2</name>
</geneLocation>
<organism evidence="3 4">
    <name type="scientific">Pandoraea oxalativorans</name>
    <dbReference type="NCBI Taxonomy" id="573737"/>
    <lineage>
        <taxon>Bacteria</taxon>
        <taxon>Pseudomonadati</taxon>
        <taxon>Pseudomonadota</taxon>
        <taxon>Betaproteobacteria</taxon>
        <taxon>Burkholderiales</taxon>
        <taxon>Burkholderiaceae</taxon>
        <taxon>Pandoraea</taxon>
    </lineage>
</organism>
<accession>A0A0G3IIS8</accession>
<dbReference type="Gene3D" id="3.30.2310.20">
    <property type="entry name" value="RelE-like"/>
    <property type="match status" value="1"/>
</dbReference>
<evidence type="ECO:0000256" key="1">
    <source>
        <dbReference type="ARBA" id="ARBA00006226"/>
    </source>
</evidence>
<dbReference type="PATRIC" id="fig|573737.6.peg.6068"/>
<keyword evidence="2" id="KW-1277">Toxin-antitoxin system</keyword>
<dbReference type="PANTHER" id="PTHR33755">
    <property type="entry name" value="TOXIN PARE1-RELATED"/>
    <property type="match status" value="1"/>
</dbReference>
<dbReference type="InterPro" id="IPR007712">
    <property type="entry name" value="RelE/ParE_toxin"/>
</dbReference>
<proteinExistence type="inferred from homology"/>
<comment type="similarity">
    <text evidence="1">Belongs to the RelE toxin family.</text>
</comment>
<keyword evidence="4" id="KW-1185">Reference proteome</keyword>
<dbReference type="KEGG" id="pox:MB84_30040"/>
<dbReference type="InterPro" id="IPR035093">
    <property type="entry name" value="RelE/ParE_toxin_dom_sf"/>
</dbReference>
<reference evidence="3" key="1">
    <citation type="submission" date="2016-06" db="EMBL/GenBank/DDBJ databases">
        <title>Pandoraea oxalativorans DSM 23570 Genome Sequencing.</title>
        <authorList>
            <person name="Ee R."/>
            <person name="Lim Y.-L."/>
            <person name="Yong D."/>
            <person name="Yin W.-F."/>
            <person name="Chan K.-G."/>
        </authorList>
    </citation>
    <scope>NUCLEOTIDE SEQUENCE</scope>
    <source>
        <strain evidence="3">DSM 23570</strain>
        <plasmid evidence="3">pPO70-2</plasmid>
    </source>
</reference>
<evidence type="ECO:0000313" key="4">
    <source>
        <dbReference type="Proteomes" id="UP000035050"/>
    </source>
</evidence>
<evidence type="ECO:0000256" key="2">
    <source>
        <dbReference type="ARBA" id="ARBA00022649"/>
    </source>
</evidence>
<dbReference type="RefSeq" id="WP_052654741.1">
    <property type="nucleotide sequence ID" value="NZ_CP011519.2"/>
</dbReference>
<protein>
    <submittedName>
        <fullName evidence="3">Addiction module toxin RelE</fullName>
    </submittedName>
</protein>
<dbReference type="EMBL" id="CP011519">
    <property type="protein sequence ID" value="AKK25000.1"/>
    <property type="molecule type" value="Genomic_DNA"/>
</dbReference>
<dbReference type="NCBIfam" id="TIGR02385">
    <property type="entry name" value="RelE_StbE"/>
    <property type="match status" value="1"/>
</dbReference>